<gene>
    <name evidence="1" type="ORF">KW868_20445</name>
</gene>
<organism evidence="1 2">
    <name type="scientific">Acinetobacter guillouiae</name>
    <name type="common">Acinetobacter genomosp. 11</name>
    <dbReference type="NCBI Taxonomy" id="106649"/>
    <lineage>
        <taxon>Bacteria</taxon>
        <taxon>Pseudomonadati</taxon>
        <taxon>Pseudomonadota</taxon>
        <taxon>Gammaproteobacteria</taxon>
        <taxon>Moraxellales</taxon>
        <taxon>Moraxellaceae</taxon>
        <taxon>Acinetobacter</taxon>
    </lineage>
</organism>
<evidence type="ECO:0000313" key="1">
    <source>
        <dbReference type="EMBL" id="MCF0266827.1"/>
    </source>
</evidence>
<dbReference type="RefSeq" id="WP_151958005.1">
    <property type="nucleotide sequence ID" value="NZ_BKVV01000127.1"/>
</dbReference>
<sequence length="152" mass="18069">MSFKIRIELFKELEITSLDFESNAATQILSRFDQIDWMQQVVWGYMEEHHGDFPFFQIEHIQTGRKFGGLFVVYSRNQYNFNAHAELYQKQQKSHFFGLFKSEAMPSFDNDDLPFAVFRDCLENFLRGNDSEIERLMKTVYPGYTSTGFFDH</sequence>
<evidence type="ECO:0000313" key="2">
    <source>
        <dbReference type="Proteomes" id="UP000887320"/>
    </source>
</evidence>
<accession>A0A8X8GMX9</accession>
<dbReference type="EMBL" id="JAHWXT010000010">
    <property type="protein sequence ID" value="MCF0266827.1"/>
    <property type="molecule type" value="Genomic_DNA"/>
</dbReference>
<reference evidence="1" key="1">
    <citation type="submission" date="2021-07" db="EMBL/GenBank/DDBJ databases">
        <authorList>
            <person name="Fernandez M."/>
            <person name="Pereira P."/>
            <person name="Torres Tejerizo G.A."/>
            <person name="Gonzalez P."/>
            <person name="Agostini E."/>
        </authorList>
    </citation>
    <scope>NUCLEOTIDE SEQUENCE</scope>
    <source>
        <strain evidence="1">SFC 500-1A</strain>
    </source>
</reference>
<dbReference type="Proteomes" id="UP000887320">
    <property type="component" value="Unassembled WGS sequence"/>
</dbReference>
<dbReference type="AlphaFoldDB" id="A0A8X8GMX9"/>
<name>A0A8X8GMX9_ACIGI</name>
<comment type="caution">
    <text evidence="1">The sequence shown here is derived from an EMBL/GenBank/DDBJ whole genome shotgun (WGS) entry which is preliminary data.</text>
</comment>
<proteinExistence type="predicted"/>
<protein>
    <submittedName>
        <fullName evidence="1">Uncharacterized protein</fullName>
    </submittedName>
</protein>